<proteinExistence type="predicted"/>
<evidence type="ECO:0000313" key="1">
    <source>
        <dbReference type="EMBL" id="KAJ9093685.1"/>
    </source>
</evidence>
<gene>
    <name evidence="1" type="ORF">QFC21_006281</name>
</gene>
<dbReference type="Proteomes" id="UP001227268">
    <property type="component" value="Unassembled WGS sequence"/>
</dbReference>
<keyword evidence="2" id="KW-1185">Reference proteome</keyword>
<dbReference type="EMBL" id="JASBWT010000029">
    <property type="protein sequence ID" value="KAJ9093685.1"/>
    <property type="molecule type" value="Genomic_DNA"/>
</dbReference>
<sequence length="926" mass="98246">MSISSLPDFTSASLASSSGTFLSSSSRAPDLFSAGSTSTITSRSSTGTLTATPSVYINTSYVYAPSSYQSDWTSDYPVRSSGSVSSLTATTTTTTTYSNPSETSTTPTNRHRGSTTRSSSASAPTVKVIVPSAGQVLQQGENGLILNLTLAGDDVGQAVYSVPIVFGHASESQLYEWNVLDKRDMEEEAERPKRGHALAPRGKRRRQEEHEGDERRRSTRSSRSVNRRAPGSYQSMQLQVDLGSSDLWVAASTCQTSDCRGSGVQKFNAGNSMDASAYANLTYQSGHAAGEVYWDELQIGLTVAQIESAINGTGGGGSNGFDVGYQAFVAANDVGNEDLSGGQFSGVLGLALPANSVILEQLGGSTSGNPDGAPFLDNLFGSGENAPQGRYFSLSLERIGDTRTKSSLGIGMFDSSLCPEPCIPNYSSVITSSQGPLYWRIPLQGITTYTWPSGQAPAGSNAITATIKLPSSTTTGQSFPVAVLDSGGYQVLMGDRMLVDAVYTAFGGSRASDGNYYLRCDVPLALAFTFGGKQYPVHPLDMSDYSSADPSQKTCLGLIQYAPGLTAGDVYSIYTYPSSYANTNSWLPMVGMLSLTNMTAAGQEFYDVRVQHSTYPGQVTTTGSTPTRTADAAASQTGHQVLSGGIIALAVVLGFVGIAAGLFCAWFFWLRKKYGLTGVPVLAGRRGRKGTTGSIDGTDGSMGGTDHLELTAGGSGVGRRSKKYRDMQRQKSMIDGYLDFDTDLWSDDKDSRTDADTATSRSMDGVAGIPVLAEEVPRGRRASSKAWESSYPPAGWITHQRTPSSPHLQKRSPPPLSSVLAAADTSDTLASDMPHSRSSQRFADADEGPYPTFSSLTRQDVMSPTREPLIIPSDLPQTPESRTGDSTHYFDTPTTLPPTPQAAPHTLFSRGSILRIHDPSSNNPPS</sequence>
<name>A0ACC2V2V7_9TREE</name>
<accession>A0ACC2V2V7</accession>
<evidence type="ECO:0000313" key="2">
    <source>
        <dbReference type="Proteomes" id="UP001227268"/>
    </source>
</evidence>
<comment type="caution">
    <text evidence="1">The sequence shown here is derived from an EMBL/GenBank/DDBJ whole genome shotgun (WGS) entry which is preliminary data.</text>
</comment>
<organism evidence="1 2">
    <name type="scientific">Naganishia friedmannii</name>
    <dbReference type="NCBI Taxonomy" id="89922"/>
    <lineage>
        <taxon>Eukaryota</taxon>
        <taxon>Fungi</taxon>
        <taxon>Dikarya</taxon>
        <taxon>Basidiomycota</taxon>
        <taxon>Agaricomycotina</taxon>
        <taxon>Tremellomycetes</taxon>
        <taxon>Filobasidiales</taxon>
        <taxon>Filobasidiaceae</taxon>
        <taxon>Naganishia</taxon>
    </lineage>
</organism>
<reference evidence="1" key="1">
    <citation type="submission" date="2023-04" db="EMBL/GenBank/DDBJ databases">
        <title>Draft Genome sequencing of Naganishia species isolated from polar environments using Oxford Nanopore Technology.</title>
        <authorList>
            <person name="Leo P."/>
            <person name="Venkateswaran K."/>
        </authorList>
    </citation>
    <scope>NUCLEOTIDE SEQUENCE</scope>
    <source>
        <strain evidence="1">MNA-CCFEE 5423</strain>
    </source>
</reference>
<protein>
    <submittedName>
        <fullName evidence="1">Uncharacterized protein</fullName>
    </submittedName>
</protein>